<evidence type="ECO:0000313" key="4">
    <source>
        <dbReference type="EMBL" id="XBM00977.1"/>
    </source>
</evidence>
<dbReference type="InterPro" id="IPR003646">
    <property type="entry name" value="SH3-like_bac-type"/>
</dbReference>
<organism evidence="4">
    <name type="scientific">Chitinibacter mangrovi</name>
    <dbReference type="NCBI Taxonomy" id="3153927"/>
    <lineage>
        <taxon>Bacteria</taxon>
        <taxon>Pseudomonadati</taxon>
        <taxon>Pseudomonadota</taxon>
        <taxon>Betaproteobacteria</taxon>
        <taxon>Neisseriales</taxon>
        <taxon>Chitinibacteraceae</taxon>
        <taxon>Chitinibacter</taxon>
    </lineage>
</organism>
<feature type="domain" description="SH3b" evidence="3">
    <location>
        <begin position="18"/>
        <end position="76"/>
    </location>
</feature>
<accession>A0AAU7F8X9</accession>
<feature type="compositionally biased region" description="Polar residues" evidence="1">
    <location>
        <begin position="154"/>
        <end position="166"/>
    </location>
</feature>
<evidence type="ECO:0000256" key="1">
    <source>
        <dbReference type="SAM" id="MobiDB-lite"/>
    </source>
</evidence>
<evidence type="ECO:0000259" key="3">
    <source>
        <dbReference type="SMART" id="SM00287"/>
    </source>
</evidence>
<dbReference type="SMART" id="SM00287">
    <property type="entry name" value="SH3b"/>
    <property type="match status" value="1"/>
</dbReference>
<sequence length="172" mass="18185">MTRMFYSLLLLSSLALAEPGTVIRKTDLRDKPFLDAAVLGNVPSNTLVDIQSRKGAWMQVKLPSGQAGWIKLLNVRTSSGTTSSSTALANVIKTGSSGKTVTTGVKGLSAEEIQNARPNLAEVAKMSSYAANSADAQKSAQANQLIPVQVPAFANSTPTSAPSNKQQQERRP</sequence>
<dbReference type="RefSeq" id="WP_348945300.1">
    <property type="nucleotide sequence ID" value="NZ_CP157355.1"/>
</dbReference>
<dbReference type="EMBL" id="CP157355">
    <property type="protein sequence ID" value="XBM00977.1"/>
    <property type="molecule type" value="Genomic_DNA"/>
</dbReference>
<proteinExistence type="predicted"/>
<feature type="chain" id="PRO_5043963837" evidence="2">
    <location>
        <begin position="18"/>
        <end position="172"/>
    </location>
</feature>
<dbReference type="KEGG" id="cmav:ABHF33_01450"/>
<dbReference type="AlphaFoldDB" id="A0AAU7F8X9"/>
<gene>
    <name evidence="4" type="ORF">ABHF33_01450</name>
</gene>
<feature type="signal peptide" evidence="2">
    <location>
        <begin position="1"/>
        <end position="17"/>
    </location>
</feature>
<dbReference type="Gene3D" id="2.30.30.40">
    <property type="entry name" value="SH3 Domains"/>
    <property type="match status" value="1"/>
</dbReference>
<evidence type="ECO:0000256" key="2">
    <source>
        <dbReference type="SAM" id="SignalP"/>
    </source>
</evidence>
<protein>
    <submittedName>
        <fullName evidence="4">SH3 domain-containing protein</fullName>
    </submittedName>
</protein>
<keyword evidence="2" id="KW-0732">Signal</keyword>
<reference evidence="4" key="1">
    <citation type="submission" date="2024-05" db="EMBL/GenBank/DDBJ databases">
        <authorList>
            <person name="Yang L."/>
            <person name="Pan L."/>
        </authorList>
    </citation>
    <scope>NUCLEOTIDE SEQUENCE</scope>
    <source>
        <strain evidence="4">FCG-7</strain>
    </source>
</reference>
<feature type="region of interest" description="Disordered" evidence="1">
    <location>
        <begin position="147"/>
        <end position="172"/>
    </location>
</feature>
<name>A0AAU7F8X9_9NEIS</name>